<feature type="transmembrane region" description="Helical" evidence="2">
    <location>
        <begin position="779"/>
        <end position="804"/>
    </location>
</feature>
<evidence type="ECO:0000313" key="3">
    <source>
        <dbReference type="EMBL" id="CAI9943208.1"/>
    </source>
</evidence>
<feature type="region of interest" description="Disordered" evidence="1">
    <location>
        <begin position="836"/>
        <end position="871"/>
    </location>
</feature>
<evidence type="ECO:0000256" key="1">
    <source>
        <dbReference type="SAM" id="MobiDB-lite"/>
    </source>
</evidence>
<dbReference type="AlphaFoldDB" id="A0AA86PQW2"/>
<sequence>MSHIMFILSVQSRIMLTPTLIDGYVSDLAECQSAFISSNYINVTSMNKSDYVNRTLFTGQSSKMYVGCYENYMGYTYGQEGKIFYHAHFFENYTEKEEQYEEEYIMDVEYKLKAQNGDKISFFKNILVLKSLNQVKINQVQFVQKQRIIEAVSIKNFVGKLQYQFYQKGDVTYMVYSQNNILTIYDLAQNKSVFEQTFEDVQILEIKSESASNYVITKQKMDFISYEITISKEGAFGLKQKASLKVSSILDKLGLVLANIPLDQLLKYHRVKLYGEDYIVFYSPYNKPFLARGMLLLYSIKASPIERPVQIYLSSKTPISVYSNSMNKLYLFGQVGIGNAQTGFIDLDGLLKAPTVLEDTTKSCWAIKEKVKVVQHLNQTLEVSLSDKTKCDPAPVQMLFKDYFQESKMNFDGHTYKIDRYSSIQQLGYDIIANNLVNVNSQKMLISKSILSYVDGPTSCYNNAQVVTLSLSENRLSLGVSISEAELAVCAMDQPDIQVFFTYNEQKITKVLEQQSQTNPLNGSTYGVLFDPDTMPSLNGEIEMILQVTSYSPSGYVFSAVNITKKVKTSIANCFSLSEYVKITYSGSATQVQLQDLFPNKFARPCYKDFNFGQFDLAYTFHDVNYKYKKQDLQLVNGIPSKYQDLDLNLFNFTAANLNTGAFQMDLYQGLIKLQKCPELDGVVYVYVLNNKVTLNWEQTSKCAYVNISKDIPAQNVSIVDSKGKARCSFVSTGDYTYESQCSVNQYEQFKFIYLIDDKQQTKTRNIQIVNLDHKKSIWLTYLLAIVCPISSLYLIATIIYLIISFKQKGYVYTAIPSETEPVIETEEIKTDFLNEFQEAPKTKENDKKKKKQKSKEIDEMLPTIPAPKKK</sequence>
<keyword evidence="2" id="KW-0812">Transmembrane</keyword>
<reference evidence="4 5" key="2">
    <citation type="submission" date="2024-07" db="EMBL/GenBank/DDBJ databases">
        <authorList>
            <person name="Akdeniz Z."/>
        </authorList>
    </citation>
    <scope>NUCLEOTIDE SEQUENCE [LARGE SCALE GENOMIC DNA]</scope>
</reference>
<feature type="compositionally biased region" description="Basic and acidic residues" evidence="1">
    <location>
        <begin position="836"/>
        <end position="848"/>
    </location>
</feature>
<protein>
    <recommendedName>
        <fullName evidence="6">Transmembrane protein</fullName>
    </recommendedName>
</protein>
<dbReference type="Proteomes" id="UP001642409">
    <property type="component" value="Unassembled WGS sequence"/>
</dbReference>
<keyword evidence="5" id="KW-1185">Reference proteome</keyword>
<name>A0AA86PQW2_9EUKA</name>
<evidence type="ECO:0008006" key="6">
    <source>
        <dbReference type="Google" id="ProtNLM"/>
    </source>
</evidence>
<evidence type="ECO:0000313" key="4">
    <source>
        <dbReference type="EMBL" id="CAL6097229.1"/>
    </source>
</evidence>
<proteinExistence type="predicted"/>
<evidence type="ECO:0000256" key="2">
    <source>
        <dbReference type="SAM" id="Phobius"/>
    </source>
</evidence>
<keyword evidence="2" id="KW-0472">Membrane</keyword>
<accession>A0AA86PQW2</accession>
<keyword evidence="2" id="KW-1133">Transmembrane helix</keyword>
<gene>
    <name evidence="3" type="ORF">HINF_LOCUS30853</name>
    <name evidence="4" type="ORF">HINF_LOCUS68810</name>
</gene>
<dbReference type="EMBL" id="CAXDID020000492">
    <property type="protein sequence ID" value="CAL6097229.1"/>
    <property type="molecule type" value="Genomic_DNA"/>
</dbReference>
<dbReference type="EMBL" id="CATOUU010000713">
    <property type="protein sequence ID" value="CAI9943208.1"/>
    <property type="molecule type" value="Genomic_DNA"/>
</dbReference>
<organism evidence="3">
    <name type="scientific">Hexamita inflata</name>
    <dbReference type="NCBI Taxonomy" id="28002"/>
    <lineage>
        <taxon>Eukaryota</taxon>
        <taxon>Metamonada</taxon>
        <taxon>Diplomonadida</taxon>
        <taxon>Hexamitidae</taxon>
        <taxon>Hexamitinae</taxon>
        <taxon>Hexamita</taxon>
    </lineage>
</organism>
<comment type="caution">
    <text evidence="3">The sequence shown here is derived from an EMBL/GenBank/DDBJ whole genome shotgun (WGS) entry which is preliminary data.</text>
</comment>
<evidence type="ECO:0000313" key="5">
    <source>
        <dbReference type="Proteomes" id="UP001642409"/>
    </source>
</evidence>
<reference evidence="3" key="1">
    <citation type="submission" date="2023-06" db="EMBL/GenBank/DDBJ databases">
        <authorList>
            <person name="Kurt Z."/>
        </authorList>
    </citation>
    <scope>NUCLEOTIDE SEQUENCE</scope>
</reference>